<sequence>MEEDEDAYKKQFCQYIKNSAAPNVREEMYQKAQAAIQENPVYEKKPKKDVKKGKWNHLKMLLAEKKD</sequence>
<evidence type="ECO:0000313" key="8">
    <source>
        <dbReference type="EMBL" id="VFV22663.1"/>
    </source>
</evidence>
<dbReference type="InterPro" id="IPR025607">
    <property type="entry name" value="Ribosomal_uL18_C_euk"/>
</dbReference>
<evidence type="ECO:0000256" key="6">
    <source>
        <dbReference type="ARBA" id="ARBA00023274"/>
    </source>
</evidence>
<dbReference type="GO" id="GO:0003735">
    <property type="term" value="F:structural constituent of ribosome"/>
    <property type="evidence" value="ECO:0007669"/>
    <property type="project" value="InterPro"/>
</dbReference>
<comment type="similarity">
    <text evidence="2">Belongs to the universal ribosomal protein uL18 family.</text>
</comment>
<evidence type="ECO:0000256" key="3">
    <source>
        <dbReference type="ARBA" id="ARBA00022490"/>
    </source>
</evidence>
<dbReference type="PANTHER" id="PTHR23410:SF24">
    <property type="entry name" value="LARGE RIBOSOMAL SUBUNIT PROTEIN UL18"/>
    <property type="match status" value="1"/>
</dbReference>
<dbReference type="AlphaFoldDB" id="A0A485MS95"/>
<dbReference type="GO" id="GO:0000027">
    <property type="term" value="P:ribosomal large subunit assembly"/>
    <property type="evidence" value="ECO:0007669"/>
    <property type="project" value="TreeGrafter"/>
</dbReference>
<dbReference type="GO" id="GO:0022625">
    <property type="term" value="C:cytosolic large ribosomal subunit"/>
    <property type="evidence" value="ECO:0007669"/>
    <property type="project" value="TreeGrafter"/>
</dbReference>
<keyword evidence="6" id="KW-0687">Ribonucleoprotein</keyword>
<reference evidence="8 9" key="1">
    <citation type="submission" date="2019-01" db="EMBL/GenBank/DDBJ databases">
        <authorList>
            <person name="Alioto T."/>
            <person name="Alioto T."/>
        </authorList>
    </citation>
    <scope>NUCLEOTIDE SEQUENCE [LARGE SCALE GENOMIC DNA]</scope>
</reference>
<dbReference type="PANTHER" id="PTHR23410">
    <property type="entry name" value="RIBOSOMAL PROTEIN L5-RELATED"/>
    <property type="match status" value="1"/>
</dbReference>
<keyword evidence="4" id="KW-0699">rRNA-binding</keyword>
<keyword evidence="9" id="KW-1185">Reference proteome</keyword>
<keyword evidence="4" id="KW-0694">RNA-binding</keyword>
<keyword evidence="3" id="KW-0963">Cytoplasm</keyword>
<organism evidence="8 9">
    <name type="scientific">Lynx pardinus</name>
    <name type="common">Iberian lynx</name>
    <name type="synonym">Felis pardina</name>
    <dbReference type="NCBI Taxonomy" id="191816"/>
    <lineage>
        <taxon>Eukaryota</taxon>
        <taxon>Metazoa</taxon>
        <taxon>Chordata</taxon>
        <taxon>Craniata</taxon>
        <taxon>Vertebrata</taxon>
        <taxon>Euteleostomi</taxon>
        <taxon>Mammalia</taxon>
        <taxon>Eutheria</taxon>
        <taxon>Laurasiatheria</taxon>
        <taxon>Carnivora</taxon>
        <taxon>Feliformia</taxon>
        <taxon>Felidae</taxon>
        <taxon>Felinae</taxon>
        <taxon>Lynx</taxon>
    </lineage>
</organism>
<evidence type="ECO:0000256" key="4">
    <source>
        <dbReference type="ARBA" id="ARBA00022730"/>
    </source>
</evidence>
<dbReference type="Proteomes" id="UP000386466">
    <property type="component" value="Unassembled WGS sequence"/>
</dbReference>
<dbReference type="GO" id="GO:0008097">
    <property type="term" value="F:5S rRNA binding"/>
    <property type="evidence" value="ECO:0007669"/>
    <property type="project" value="InterPro"/>
</dbReference>
<dbReference type="GO" id="GO:0006412">
    <property type="term" value="P:translation"/>
    <property type="evidence" value="ECO:0007669"/>
    <property type="project" value="InterPro"/>
</dbReference>
<dbReference type="EMBL" id="CAAGRJ010004682">
    <property type="protein sequence ID" value="VFV22663.1"/>
    <property type="molecule type" value="Genomic_DNA"/>
</dbReference>
<evidence type="ECO:0000259" key="7">
    <source>
        <dbReference type="Pfam" id="PF14204"/>
    </source>
</evidence>
<keyword evidence="5 8" id="KW-0689">Ribosomal protein</keyword>
<dbReference type="InterPro" id="IPR005485">
    <property type="entry name" value="Rbsml_uL18_euk_arch"/>
</dbReference>
<proteinExistence type="inferred from homology"/>
<name>A0A485MS95_LYNPA</name>
<protein>
    <submittedName>
        <fullName evidence="8">60s ribosomal protein l5</fullName>
    </submittedName>
</protein>
<evidence type="ECO:0000256" key="2">
    <source>
        <dbReference type="ARBA" id="ARBA00007116"/>
    </source>
</evidence>
<accession>A0A485MS95</accession>
<dbReference type="Gene3D" id="3.30.420.100">
    <property type="match status" value="1"/>
</dbReference>
<evidence type="ECO:0000313" key="9">
    <source>
        <dbReference type="Proteomes" id="UP000386466"/>
    </source>
</evidence>
<evidence type="ECO:0000256" key="5">
    <source>
        <dbReference type="ARBA" id="ARBA00022980"/>
    </source>
</evidence>
<dbReference type="Pfam" id="PF14204">
    <property type="entry name" value="Ribosomal_L18_c"/>
    <property type="match status" value="1"/>
</dbReference>
<gene>
    <name evidence="8" type="ORF">LYPA_23C022862</name>
</gene>
<feature type="domain" description="Large ribosomal subunit protein uL18 C-terminal eukaryotes" evidence="7">
    <location>
        <begin position="26"/>
        <end position="67"/>
    </location>
</feature>
<evidence type="ECO:0000256" key="1">
    <source>
        <dbReference type="ARBA" id="ARBA00004496"/>
    </source>
</evidence>
<comment type="subcellular location">
    <subcellularLocation>
        <location evidence="1">Cytoplasm</location>
    </subcellularLocation>
</comment>